<dbReference type="SUPFAM" id="SSF46955">
    <property type="entry name" value="Putative DNA-binding domain"/>
    <property type="match status" value="1"/>
</dbReference>
<feature type="domain" description="HTH merR-type" evidence="2">
    <location>
        <begin position="11"/>
        <end position="79"/>
    </location>
</feature>
<evidence type="ECO:0000313" key="4">
    <source>
        <dbReference type="Proteomes" id="UP000282211"/>
    </source>
</evidence>
<comment type="caution">
    <text evidence="3">The sequence shown here is derived from an EMBL/GenBank/DDBJ whole genome shotgun (WGS) entry which is preliminary data.</text>
</comment>
<dbReference type="GO" id="GO:0003677">
    <property type="term" value="F:DNA binding"/>
    <property type="evidence" value="ECO:0007669"/>
    <property type="project" value="UniProtKB-KW"/>
</dbReference>
<feature type="compositionally biased region" description="Basic and acidic residues" evidence="1">
    <location>
        <begin position="112"/>
        <end position="132"/>
    </location>
</feature>
<organism evidence="3 4">
    <name type="scientific">Litorimonas taeanensis</name>
    <dbReference type="NCBI Taxonomy" id="568099"/>
    <lineage>
        <taxon>Bacteria</taxon>
        <taxon>Pseudomonadati</taxon>
        <taxon>Pseudomonadota</taxon>
        <taxon>Alphaproteobacteria</taxon>
        <taxon>Maricaulales</taxon>
        <taxon>Robiginitomaculaceae</taxon>
    </lineage>
</organism>
<protein>
    <submittedName>
        <fullName evidence="3">DNA-binding transcriptional MerR regulator</fullName>
    </submittedName>
</protein>
<evidence type="ECO:0000259" key="2">
    <source>
        <dbReference type="PROSITE" id="PS50937"/>
    </source>
</evidence>
<dbReference type="RefSeq" id="WP_121099194.1">
    <property type="nucleotide sequence ID" value="NZ_RBII01000001.1"/>
</dbReference>
<reference evidence="3 4" key="1">
    <citation type="submission" date="2018-10" db="EMBL/GenBank/DDBJ databases">
        <title>Genomic Encyclopedia of Type Strains, Phase IV (KMG-IV): sequencing the most valuable type-strain genomes for metagenomic binning, comparative biology and taxonomic classification.</title>
        <authorList>
            <person name="Goeker M."/>
        </authorList>
    </citation>
    <scope>NUCLEOTIDE SEQUENCE [LARGE SCALE GENOMIC DNA]</scope>
    <source>
        <strain evidence="3 4">DSM 22008</strain>
    </source>
</reference>
<feature type="region of interest" description="Disordered" evidence="1">
    <location>
        <begin position="112"/>
        <end position="184"/>
    </location>
</feature>
<dbReference type="EMBL" id="RBII01000001">
    <property type="protein sequence ID" value="RKQ71419.1"/>
    <property type="molecule type" value="Genomic_DNA"/>
</dbReference>
<dbReference type="Proteomes" id="UP000282211">
    <property type="component" value="Unassembled WGS sequence"/>
</dbReference>
<keyword evidence="4" id="KW-1185">Reference proteome</keyword>
<evidence type="ECO:0000256" key="1">
    <source>
        <dbReference type="SAM" id="MobiDB-lite"/>
    </source>
</evidence>
<name>A0A420WKD7_9PROT</name>
<dbReference type="SMART" id="SM00422">
    <property type="entry name" value="HTH_MERR"/>
    <property type="match status" value="1"/>
</dbReference>
<dbReference type="InterPro" id="IPR000551">
    <property type="entry name" value="MerR-type_HTH_dom"/>
</dbReference>
<dbReference type="OrthoDB" id="9810140at2"/>
<dbReference type="CDD" id="cd04765">
    <property type="entry name" value="HTH_MlrA-like_sg2"/>
    <property type="match status" value="1"/>
</dbReference>
<dbReference type="Pfam" id="PF13411">
    <property type="entry name" value="MerR_1"/>
    <property type="match status" value="1"/>
</dbReference>
<feature type="compositionally biased region" description="Basic and acidic residues" evidence="1">
    <location>
        <begin position="141"/>
        <end position="153"/>
    </location>
</feature>
<dbReference type="AlphaFoldDB" id="A0A420WKD7"/>
<dbReference type="InParanoid" id="A0A420WKD7"/>
<dbReference type="PROSITE" id="PS50937">
    <property type="entry name" value="HTH_MERR_2"/>
    <property type="match status" value="1"/>
</dbReference>
<dbReference type="InterPro" id="IPR009061">
    <property type="entry name" value="DNA-bd_dom_put_sf"/>
</dbReference>
<proteinExistence type="predicted"/>
<evidence type="ECO:0000313" key="3">
    <source>
        <dbReference type="EMBL" id="RKQ71419.1"/>
    </source>
</evidence>
<dbReference type="GO" id="GO:0006355">
    <property type="term" value="P:regulation of DNA-templated transcription"/>
    <property type="evidence" value="ECO:0007669"/>
    <property type="project" value="InterPro"/>
</dbReference>
<keyword evidence="3" id="KW-0238">DNA-binding</keyword>
<sequence length="209" mass="23720">MQAKTTRAFRTISEAGEELDLQPHVLRFWESKFPQIKPIKRGGGRRFYRPEDIELLRGIKILLHDEGHPIKDVQKLMRLKGAARIIELGQSVEKAAKESKVQDTILVPERIKKQTPRKENATQLHKNLEKDASSLSVPPETKPEAKTVERDSEQISLEKPSISAPEAPVSQPLEQAPSAEALQHKQDLEEALERLRTLKSRWGQFSAKS</sequence>
<accession>A0A420WKD7</accession>
<dbReference type="Gene3D" id="1.10.1660.10">
    <property type="match status" value="1"/>
</dbReference>
<gene>
    <name evidence="3" type="ORF">DES40_0739</name>
</gene>